<reference evidence="4" key="1">
    <citation type="submission" date="2015-01" db="EMBL/GenBank/DDBJ databases">
        <authorList>
            <person name="Manzoor Shahid"/>
            <person name="Zubair Saima"/>
        </authorList>
    </citation>
    <scope>NUCLEOTIDE SEQUENCE [LARGE SCALE GENOMIC DNA]</scope>
    <source>
        <strain evidence="4">V1</strain>
    </source>
</reference>
<dbReference type="Proteomes" id="UP000042527">
    <property type="component" value="Unassembled WGS sequence"/>
</dbReference>
<name>A0A0B7H0E1_TREPH</name>
<protein>
    <recommendedName>
        <fullName evidence="2">HIT domain-containing protein</fullName>
    </recommendedName>
</protein>
<dbReference type="PANTHER" id="PTHR42997:SF1">
    <property type="entry name" value="AP-4-A PHOSPHORYLASE"/>
    <property type="match status" value="1"/>
</dbReference>
<dbReference type="AlphaFoldDB" id="A0A0B7H0E1"/>
<evidence type="ECO:0000259" key="2">
    <source>
        <dbReference type="PROSITE" id="PS51084"/>
    </source>
</evidence>
<organism evidence="3 4">
    <name type="scientific">Treponema phagedenis</name>
    <dbReference type="NCBI Taxonomy" id="162"/>
    <lineage>
        <taxon>Bacteria</taxon>
        <taxon>Pseudomonadati</taxon>
        <taxon>Spirochaetota</taxon>
        <taxon>Spirochaetia</taxon>
        <taxon>Spirochaetales</taxon>
        <taxon>Treponemataceae</taxon>
        <taxon>Treponema</taxon>
    </lineage>
</organism>
<accession>A0A0B7H0E1</accession>
<proteinExistence type="predicted"/>
<evidence type="ECO:0000256" key="1">
    <source>
        <dbReference type="PROSITE-ProRule" id="PRU00464"/>
    </source>
</evidence>
<dbReference type="Pfam" id="PF01230">
    <property type="entry name" value="HIT"/>
    <property type="match status" value="1"/>
</dbReference>
<dbReference type="InterPro" id="IPR052908">
    <property type="entry name" value="AP-4-A_phosphorylase"/>
</dbReference>
<dbReference type="InterPro" id="IPR011146">
    <property type="entry name" value="HIT-like"/>
</dbReference>
<evidence type="ECO:0000313" key="3">
    <source>
        <dbReference type="EMBL" id="CEM62391.1"/>
    </source>
</evidence>
<feature type="domain" description="HIT" evidence="2">
    <location>
        <begin position="14"/>
        <end position="119"/>
    </location>
</feature>
<feature type="short sequence motif" description="Histidine triad motif" evidence="1">
    <location>
        <begin position="103"/>
        <end position="107"/>
    </location>
</feature>
<dbReference type="PANTHER" id="PTHR42997">
    <property type="entry name" value="HIT FAMILY HYDROLASE"/>
    <property type="match status" value="1"/>
</dbReference>
<gene>
    <name evidence="3" type="ORF">TPHV1_310020</name>
</gene>
<dbReference type="PROSITE" id="PS51084">
    <property type="entry name" value="HIT_2"/>
    <property type="match status" value="1"/>
</dbReference>
<dbReference type="RefSeq" id="WP_052812610.1">
    <property type="nucleotide sequence ID" value="NZ_CDNC01000025.1"/>
</dbReference>
<dbReference type="SUPFAM" id="SSF54197">
    <property type="entry name" value="HIT-like"/>
    <property type="match status" value="1"/>
</dbReference>
<sequence>MKKDCPFCFNNRKIFLAENGYSIKDMYFYEDENYSISPDLAPLVTGHLLVIPKNHYASFGELNNSEIIDSIKQNSKRLLGTSDLLYFEHGVVIEGEGGASIDHAHLHVLPRPTGMDENAIDHYIKTSGYIHSEKVAVTDDTLHSFYEKEQPYIFYEINRKRFAYAVNIIPHQFLRLMLQPFCTISYNWRETYKLYECKNNVLKTICFVNEVKK</sequence>
<dbReference type="Gene3D" id="3.30.428.10">
    <property type="entry name" value="HIT-like"/>
    <property type="match status" value="1"/>
</dbReference>
<dbReference type="GO" id="GO:0003824">
    <property type="term" value="F:catalytic activity"/>
    <property type="evidence" value="ECO:0007669"/>
    <property type="project" value="InterPro"/>
</dbReference>
<dbReference type="InterPro" id="IPR036265">
    <property type="entry name" value="HIT-like_sf"/>
</dbReference>
<dbReference type="EMBL" id="CDNC01000025">
    <property type="protein sequence ID" value="CEM62391.1"/>
    <property type="molecule type" value="Genomic_DNA"/>
</dbReference>
<keyword evidence="4" id="KW-1185">Reference proteome</keyword>
<dbReference type="OrthoDB" id="9784774at2"/>
<evidence type="ECO:0000313" key="4">
    <source>
        <dbReference type="Proteomes" id="UP000042527"/>
    </source>
</evidence>